<sequence length="296" mass="31327">MAVIRVTAEDAPSARLLAEAAALPPGAPIVAMIHGYRYSPARPASDPHRHILALDPAPGCPRAFSWPRGLGFSGAPGEGLALACAWEARGSLGRAYGRAGATGAALARLLGELAQRAGRPVAVIGHSLGGRVGLQALAHAEAGAISRLVLLNAAEFRDTAAAAMNAPAAAGAEVLNVTSRENDLFDFALEQLLAAGRRRALGFGLERAAANWLDLQIDDGATLEALRRLGFPTDRRSLRLSHWTPYLREGLFELYRTALCHPWALPLDLLRRQLPARPEPRWSRLLPLPAAGLAAG</sequence>
<dbReference type="AlphaFoldDB" id="A0A1G5D8R7"/>
<organism evidence="1 2">
    <name type="scientific">Paracoccus tibetensis</name>
    <dbReference type="NCBI Taxonomy" id="336292"/>
    <lineage>
        <taxon>Bacteria</taxon>
        <taxon>Pseudomonadati</taxon>
        <taxon>Pseudomonadota</taxon>
        <taxon>Alphaproteobacteria</taxon>
        <taxon>Rhodobacterales</taxon>
        <taxon>Paracoccaceae</taxon>
        <taxon>Paracoccus</taxon>
    </lineage>
</organism>
<dbReference type="Proteomes" id="UP000199502">
    <property type="component" value="Unassembled WGS sequence"/>
</dbReference>
<evidence type="ECO:0000313" key="2">
    <source>
        <dbReference type="Proteomes" id="UP000199502"/>
    </source>
</evidence>
<keyword evidence="2" id="KW-1185">Reference proteome</keyword>
<evidence type="ECO:0000313" key="1">
    <source>
        <dbReference type="EMBL" id="SCY11014.1"/>
    </source>
</evidence>
<dbReference type="SUPFAM" id="SSF53474">
    <property type="entry name" value="alpha/beta-Hydrolases"/>
    <property type="match status" value="1"/>
</dbReference>
<name>A0A1G5D8R7_9RHOB</name>
<dbReference type="Gene3D" id="3.40.50.1820">
    <property type="entry name" value="alpha/beta hydrolase"/>
    <property type="match status" value="1"/>
</dbReference>
<proteinExistence type="predicted"/>
<evidence type="ECO:0008006" key="3">
    <source>
        <dbReference type="Google" id="ProtNLM"/>
    </source>
</evidence>
<dbReference type="OrthoDB" id="7303283at2"/>
<protein>
    <recommendedName>
        <fullName evidence="3">Alpha/beta hydrolase family protein</fullName>
    </recommendedName>
</protein>
<dbReference type="RefSeq" id="WP_090740328.1">
    <property type="nucleotide sequence ID" value="NZ_FMVT01000002.1"/>
</dbReference>
<dbReference type="STRING" id="336292.SAMN05660710_00709"/>
<dbReference type="EMBL" id="FMVT01000002">
    <property type="protein sequence ID" value="SCY11014.1"/>
    <property type="molecule type" value="Genomic_DNA"/>
</dbReference>
<gene>
    <name evidence="1" type="ORF">SAMN05660710_00709</name>
</gene>
<accession>A0A1G5D8R7</accession>
<dbReference type="InterPro" id="IPR029058">
    <property type="entry name" value="AB_hydrolase_fold"/>
</dbReference>
<reference evidence="1 2" key="1">
    <citation type="submission" date="2016-10" db="EMBL/GenBank/DDBJ databases">
        <authorList>
            <person name="de Groot N.N."/>
        </authorList>
    </citation>
    <scope>NUCLEOTIDE SEQUENCE [LARGE SCALE GENOMIC DNA]</scope>
    <source>
        <strain evidence="1 2">CGMCC 1.8925</strain>
    </source>
</reference>